<dbReference type="SUPFAM" id="SSF51182">
    <property type="entry name" value="RmlC-like cupins"/>
    <property type="match status" value="1"/>
</dbReference>
<keyword evidence="1" id="KW-0805">Transcription regulation</keyword>
<evidence type="ECO:0000256" key="1">
    <source>
        <dbReference type="ARBA" id="ARBA00023015"/>
    </source>
</evidence>
<gene>
    <name evidence="6" type="ORF">QU481_21440</name>
</gene>
<dbReference type="EMBL" id="JAUEDK010000065">
    <property type="protein sequence ID" value="MDN0077396.1"/>
    <property type="molecule type" value="Genomic_DNA"/>
</dbReference>
<evidence type="ECO:0000259" key="5">
    <source>
        <dbReference type="PROSITE" id="PS01124"/>
    </source>
</evidence>
<dbReference type="Pfam" id="PF12833">
    <property type="entry name" value="HTH_18"/>
    <property type="match status" value="1"/>
</dbReference>
<dbReference type="RefSeq" id="WP_289832036.1">
    <property type="nucleotide sequence ID" value="NZ_JAUEDK010000065.1"/>
</dbReference>
<keyword evidence="4" id="KW-0804">Transcription</keyword>
<dbReference type="InterPro" id="IPR018060">
    <property type="entry name" value="HTH_AraC"/>
</dbReference>
<comment type="caution">
    <text evidence="6">The sequence shown here is derived from an EMBL/GenBank/DDBJ whole genome shotgun (WGS) entry which is preliminary data.</text>
</comment>
<accession>A0ABT7XUD2</accession>
<evidence type="ECO:0000256" key="2">
    <source>
        <dbReference type="ARBA" id="ARBA00023125"/>
    </source>
</evidence>
<dbReference type="PRINTS" id="PR00032">
    <property type="entry name" value="HTHARAC"/>
</dbReference>
<dbReference type="InterPro" id="IPR009057">
    <property type="entry name" value="Homeodomain-like_sf"/>
</dbReference>
<dbReference type="CDD" id="cd06124">
    <property type="entry name" value="cupin_NimR-like_N"/>
    <property type="match status" value="1"/>
</dbReference>
<dbReference type="Pfam" id="PF02311">
    <property type="entry name" value="AraC_binding"/>
    <property type="match status" value="1"/>
</dbReference>
<organism evidence="6 7">
    <name type="scientific">Crenobacter oryzisoli</name>
    <dbReference type="NCBI Taxonomy" id="3056844"/>
    <lineage>
        <taxon>Bacteria</taxon>
        <taxon>Pseudomonadati</taxon>
        <taxon>Pseudomonadota</taxon>
        <taxon>Betaproteobacteria</taxon>
        <taxon>Neisseriales</taxon>
        <taxon>Neisseriaceae</taxon>
        <taxon>Crenobacter</taxon>
    </lineage>
</organism>
<dbReference type="InterPro" id="IPR014710">
    <property type="entry name" value="RmlC-like_jellyroll"/>
</dbReference>
<dbReference type="Gene3D" id="1.10.10.60">
    <property type="entry name" value="Homeodomain-like"/>
    <property type="match status" value="1"/>
</dbReference>
<dbReference type="InterPro" id="IPR011051">
    <property type="entry name" value="RmlC_Cupin_sf"/>
</dbReference>
<keyword evidence="7" id="KW-1185">Reference proteome</keyword>
<sequence>MTDNPPLCPPLLTELPYPVYFRIDDFAANSRFVSHSHPWGQLNYSAAGVMELSIDGQRFLSPPQYAVWIPPGLPHDAHIHQNVIYHSAYIDAPLCGDLPDKPCSLVLSPILKAILADFAERGLAIPATPADRRLADVLVDQLKAARCTRNYLPASDDPVLGTLLAELQREPGCNRSLVDWAARLHVTERTLARRCQRDLGMSFGEWRQRQRFLAALPLLEAGTPVQTVALELGYSTSSAFIAMFQRHSGTTPDQYRRQQGSRN</sequence>
<dbReference type="PANTHER" id="PTHR11019:SF190">
    <property type="entry name" value="ARAC-FAMILY REGULATORY PROTEIN"/>
    <property type="match status" value="1"/>
</dbReference>
<dbReference type="InterPro" id="IPR003313">
    <property type="entry name" value="AraC-bd"/>
</dbReference>
<evidence type="ECO:0000313" key="6">
    <source>
        <dbReference type="EMBL" id="MDN0077396.1"/>
    </source>
</evidence>
<keyword evidence="2" id="KW-0238">DNA-binding</keyword>
<dbReference type="Gene3D" id="2.60.120.10">
    <property type="entry name" value="Jelly Rolls"/>
    <property type="match status" value="1"/>
</dbReference>
<dbReference type="SUPFAM" id="SSF46689">
    <property type="entry name" value="Homeodomain-like"/>
    <property type="match status" value="1"/>
</dbReference>
<evidence type="ECO:0000256" key="4">
    <source>
        <dbReference type="ARBA" id="ARBA00023163"/>
    </source>
</evidence>
<dbReference type="PROSITE" id="PS01124">
    <property type="entry name" value="HTH_ARAC_FAMILY_2"/>
    <property type="match status" value="1"/>
</dbReference>
<feature type="domain" description="HTH araC/xylS-type" evidence="5">
    <location>
        <begin position="157"/>
        <end position="258"/>
    </location>
</feature>
<protein>
    <submittedName>
        <fullName evidence="6">Helix-turn-helix transcriptional regulator</fullName>
    </submittedName>
</protein>
<dbReference type="PANTHER" id="PTHR11019">
    <property type="entry name" value="HTH-TYPE TRANSCRIPTIONAL REGULATOR NIMR"/>
    <property type="match status" value="1"/>
</dbReference>
<dbReference type="InterPro" id="IPR020449">
    <property type="entry name" value="Tscrpt_reg_AraC-type_HTH"/>
</dbReference>
<reference evidence="6" key="1">
    <citation type="submission" date="2023-06" db="EMBL/GenBank/DDBJ databases">
        <authorList>
            <person name="Zhang S."/>
        </authorList>
    </citation>
    <scope>NUCLEOTIDE SEQUENCE</scope>
    <source>
        <strain evidence="6">SG2303</strain>
    </source>
</reference>
<keyword evidence="3" id="KW-0010">Activator</keyword>
<evidence type="ECO:0000256" key="3">
    <source>
        <dbReference type="ARBA" id="ARBA00023159"/>
    </source>
</evidence>
<dbReference type="SMART" id="SM00342">
    <property type="entry name" value="HTH_ARAC"/>
    <property type="match status" value="1"/>
</dbReference>
<evidence type="ECO:0000313" key="7">
    <source>
        <dbReference type="Proteomes" id="UP001168540"/>
    </source>
</evidence>
<proteinExistence type="predicted"/>
<dbReference type="Proteomes" id="UP001168540">
    <property type="component" value="Unassembled WGS sequence"/>
</dbReference>
<name>A0ABT7XUD2_9NEIS</name>